<dbReference type="Pfam" id="PF04185">
    <property type="entry name" value="Phosphoesterase"/>
    <property type="match status" value="1"/>
</dbReference>
<accession>A0A0K1QFR0</accession>
<dbReference type="OrthoDB" id="9770871at2"/>
<dbReference type="EMBL" id="CP012333">
    <property type="protein sequence ID" value="AKV04616.1"/>
    <property type="molecule type" value="Genomic_DNA"/>
</dbReference>
<dbReference type="PANTHER" id="PTHR31956:SF1">
    <property type="entry name" value="NON-SPECIFIC PHOSPHOLIPASE C1"/>
    <property type="match status" value="1"/>
</dbReference>
<dbReference type="STRING" id="1391654.AKJ09_11279"/>
<dbReference type="PANTHER" id="PTHR31956">
    <property type="entry name" value="NON-SPECIFIC PHOSPHOLIPASE C4-RELATED"/>
    <property type="match status" value="1"/>
</dbReference>
<dbReference type="Gene3D" id="3.40.720.10">
    <property type="entry name" value="Alkaline Phosphatase, subunit A"/>
    <property type="match status" value="2"/>
</dbReference>
<dbReference type="GO" id="GO:0042578">
    <property type="term" value="F:phosphoric ester hydrolase activity"/>
    <property type="evidence" value="ECO:0007669"/>
    <property type="project" value="UniProtKB-ARBA"/>
</dbReference>
<gene>
    <name evidence="4" type="ORF">AKJ09_11279</name>
</gene>
<keyword evidence="1" id="KW-0378">Hydrolase</keyword>
<dbReference type="KEGG" id="llu:AKJ09_11279"/>
<feature type="region of interest" description="Disordered" evidence="2">
    <location>
        <begin position="35"/>
        <end position="68"/>
    </location>
</feature>
<sequence>MRTTRSVLAPVGILCSFLCSGTAIVAGWGCSSSDPASTSPNAAEADTRPPTPAEWDRTVTRPDEATAAASRASCTFKRGALPDETLGTMVPTGKDIPIETIVVLMQENRSFDHYFSGFGKYAGRTDVEVAAPDATNPERTGPASSVLHTRERAGHMCFLDTNHEWSGSHLQYNDGKNDGFFESNSDFKGETMPNPEEAMRTGDRALWWYDETELPFYYALAKEFGIGDHYHCSLLGPTWPNRMYLFAATSFGRAANFFPNLDASPFPAVDAFVLDELDKRHVDWKLYTAGGPPGISTSLGVAVSTRWNRSVTFTIEEFFADAQAGRLPPVVYVDPNFLKTGDPAGDDEHPPADVQVGQNFVARIVNALMKSPQWGKLALFLTYDEHGGLYDHVPPPSACAPDDKSPVNTKDVPEEGAFDRYGFRVPFLVVSPYAKRGYVGHGVYDHTSILRFIEAKHRLPALTSRDANAAIPVEFFDFASPPNLSVPALPEAVIDQGELEFCQQQFAK</sequence>
<name>A0A0K1QFR0_9BACT</name>
<keyword evidence="5" id="KW-1185">Reference proteome</keyword>
<keyword evidence="3" id="KW-0732">Signal</keyword>
<dbReference type="CDD" id="cd16013">
    <property type="entry name" value="AcpA"/>
    <property type="match status" value="1"/>
</dbReference>
<feature type="signal peptide" evidence="3">
    <location>
        <begin position="1"/>
        <end position="25"/>
    </location>
</feature>
<dbReference type="AlphaFoldDB" id="A0A0K1QFR0"/>
<dbReference type="RefSeq" id="WP_146655206.1">
    <property type="nucleotide sequence ID" value="NZ_CP012333.1"/>
</dbReference>
<evidence type="ECO:0000256" key="2">
    <source>
        <dbReference type="SAM" id="MobiDB-lite"/>
    </source>
</evidence>
<protein>
    <submittedName>
        <fullName evidence="4">Acid phosphatase</fullName>
    </submittedName>
</protein>
<dbReference type="InterPro" id="IPR007312">
    <property type="entry name" value="Phosphoesterase"/>
</dbReference>
<organism evidence="4 5">
    <name type="scientific">Labilithrix luteola</name>
    <dbReference type="NCBI Taxonomy" id="1391654"/>
    <lineage>
        <taxon>Bacteria</taxon>
        <taxon>Pseudomonadati</taxon>
        <taxon>Myxococcota</taxon>
        <taxon>Polyangia</taxon>
        <taxon>Polyangiales</taxon>
        <taxon>Labilitrichaceae</taxon>
        <taxon>Labilithrix</taxon>
    </lineage>
</organism>
<evidence type="ECO:0000313" key="4">
    <source>
        <dbReference type="EMBL" id="AKV04616.1"/>
    </source>
</evidence>
<evidence type="ECO:0000256" key="3">
    <source>
        <dbReference type="SAM" id="SignalP"/>
    </source>
</evidence>
<evidence type="ECO:0000313" key="5">
    <source>
        <dbReference type="Proteomes" id="UP000064967"/>
    </source>
</evidence>
<dbReference type="Proteomes" id="UP000064967">
    <property type="component" value="Chromosome"/>
</dbReference>
<proteinExistence type="predicted"/>
<feature type="chain" id="PRO_5005467135" evidence="3">
    <location>
        <begin position="26"/>
        <end position="508"/>
    </location>
</feature>
<reference evidence="4 5" key="1">
    <citation type="submission" date="2015-08" db="EMBL/GenBank/DDBJ databases">
        <authorList>
            <person name="Babu N.S."/>
            <person name="Beckwith C.J."/>
            <person name="Beseler K.G."/>
            <person name="Brison A."/>
            <person name="Carone J.V."/>
            <person name="Caskin T.P."/>
            <person name="Diamond M."/>
            <person name="Durham M.E."/>
            <person name="Foxe J.M."/>
            <person name="Go M."/>
            <person name="Henderson B.A."/>
            <person name="Jones I.B."/>
            <person name="McGettigan J.A."/>
            <person name="Micheletti S.J."/>
            <person name="Nasrallah M.E."/>
            <person name="Ortiz D."/>
            <person name="Piller C.R."/>
            <person name="Privatt S.R."/>
            <person name="Schneider S.L."/>
            <person name="Sharp S."/>
            <person name="Smith T.C."/>
            <person name="Stanton J.D."/>
            <person name="Ullery H.E."/>
            <person name="Wilson R.J."/>
            <person name="Serrano M.G."/>
            <person name="Buck G."/>
            <person name="Lee V."/>
            <person name="Wang Y."/>
            <person name="Carvalho R."/>
            <person name="Voegtly L."/>
            <person name="Shi R."/>
            <person name="Duckworth R."/>
            <person name="Johnson A."/>
            <person name="Loviza R."/>
            <person name="Walstead R."/>
            <person name="Shah Z."/>
            <person name="Kiflezghi M."/>
            <person name="Wade K."/>
            <person name="Ball S.L."/>
            <person name="Bradley K.W."/>
            <person name="Asai D.J."/>
            <person name="Bowman C.A."/>
            <person name="Russell D.A."/>
            <person name="Pope W.H."/>
            <person name="Jacobs-Sera D."/>
            <person name="Hendrix R.W."/>
            <person name="Hatfull G.F."/>
        </authorList>
    </citation>
    <scope>NUCLEOTIDE SEQUENCE [LARGE SCALE GENOMIC DNA]</scope>
    <source>
        <strain evidence="4 5">DSM 27648</strain>
    </source>
</reference>
<feature type="compositionally biased region" description="Basic and acidic residues" evidence="2">
    <location>
        <begin position="54"/>
        <end position="64"/>
    </location>
</feature>
<dbReference type="InterPro" id="IPR017850">
    <property type="entry name" value="Alkaline_phosphatase_core_sf"/>
</dbReference>
<evidence type="ECO:0000256" key="1">
    <source>
        <dbReference type="ARBA" id="ARBA00022801"/>
    </source>
</evidence>